<dbReference type="PANTHER" id="PTHR13219:SF6">
    <property type="entry name" value="TRANSMEMBRANE PROTEIN 94"/>
    <property type="match status" value="1"/>
</dbReference>
<feature type="compositionally biased region" description="Polar residues" evidence="1">
    <location>
        <begin position="142"/>
        <end position="151"/>
    </location>
</feature>
<keyword evidence="2" id="KW-0472">Membrane</keyword>
<dbReference type="EMBL" id="JALLBG020000278">
    <property type="protein sequence ID" value="KAL3757003.1"/>
    <property type="molecule type" value="Genomic_DNA"/>
</dbReference>
<feature type="transmembrane region" description="Helical" evidence="2">
    <location>
        <begin position="1252"/>
        <end position="1273"/>
    </location>
</feature>
<name>A0ABD3LZW1_9STRA</name>
<feature type="region of interest" description="Disordered" evidence="1">
    <location>
        <begin position="1"/>
        <end position="20"/>
    </location>
</feature>
<dbReference type="InterPro" id="IPR039720">
    <property type="entry name" value="TMEM94"/>
</dbReference>
<feature type="transmembrane region" description="Helical" evidence="2">
    <location>
        <begin position="373"/>
        <end position="393"/>
    </location>
</feature>
<feature type="region of interest" description="Disordered" evidence="1">
    <location>
        <begin position="132"/>
        <end position="167"/>
    </location>
</feature>
<dbReference type="SUPFAM" id="SSF81665">
    <property type="entry name" value="Calcium ATPase, transmembrane domain M"/>
    <property type="match status" value="1"/>
</dbReference>
<keyword evidence="2" id="KW-1133">Transmembrane helix</keyword>
<keyword evidence="2" id="KW-0812">Transmembrane</keyword>
<evidence type="ECO:0000313" key="4">
    <source>
        <dbReference type="Proteomes" id="UP001530293"/>
    </source>
</evidence>
<feature type="transmembrane region" description="Helical" evidence="2">
    <location>
        <begin position="1200"/>
        <end position="1222"/>
    </location>
</feature>
<feature type="transmembrane region" description="Helical" evidence="2">
    <location>
        <begin position="1167"/>
        <end position="1188"/>
    </location>
</feature>
<feature type="compositionally biased region" description="Low complexity" evidence="1">
    <location>
        <begin position="455"/>
        <end position="477"/>
    </location>
</feature>
<evidence type="ECO:0000256" key="1">
    <source>
        <dbReference type="SAM" id="MobiDB-lite"/>
    </source>
</evidence>
<dbReference type="Proteomes" id="UP001530293">
    <property type="component" value="Unassembled WGS sequence"/>
</dbReference>
<feature type="transmembrane region" description="Helical" evidence="2">
    <location>
        <begin position="80"/>
        <end position="98"/>
    </location>
</feature>
<dbReference type="Gene3D" id="1.20.1110.10">
    <property type="entry name" value="Calcium-transporting ATPase, transmembrane domain"/>
    <property type="match status" value="1"/>
</dbReference>
<feature type="transmembrane region" description="Helical" evidence="2">
    <location>
        <begin position="47"/>
        <end position="68"/>
    </location>
</feature>
<evidence type="ECO:0000256" key="2">
    <source>
        <dbReference type="SAM" id="Phobius"/>
    </source>
</evidence>
<feature type="compositionally biased region" description="Polar residues" evidence="1">
    <location>
        <begin position="596"/>
        <end position="608"/>
    </location>
</feature>
<feature type="region of interest" description="Disordered" evidence="1">
    <location>
        <begin position="588"/>
        <end position="613"/>
    </location>
</feature>
<sequence>MEHWKSERKKQQQQQQCLDVANSTTSSQTIKKGWRSKLLLSVDDPDIVLLAIPLSLLFTILQFILPYYYSDDTTIPFTKMQRAAAVLFLISSFTSAWITRRRRRVSRYTDRSIERRRCVSAFLEGMKSSRGSPRQVVVGRSSCESSNQFGKSSSESQHSRSRHSSQHQIRDDFAAFNNNTDTVPRKNVEDVYSTYRLMDDDDQEGTAGDQGQWHRIPSLLLAKGDFVALKVGDTAPAKCTPVRICNHFDANEGGAARNVIEAGERLAIDSLSPSARESLGLDKLPASLVSFESTSTLPTSNTTKTLKSRRRGVLQPGRSTLTNHSEDMLLLANGVQVFALLETPLESFLRKEGLKRNHSTPQVLRQGEAVRAILLRFSIVVAFATVVILLIRPGGAQNFFQNPTWTLPLLSALGVLPVSTPVFLFWVECCGVSRILASVHRFASNQKSQQKAEPRGVQNSVRSSRSSGDNSSSEQQRGLQKPSPWLVCRYLMTTSTHRLFRKSLIKKLSSWIHISSEKHTSADTLLSIPPASLHLLEKLGVVTALTIVDDELACEPHSSPQQLLIPSGSGQGGFTLLDICPVCDITDDEESEERNANPTSRRQSSGSFDSEDSNDEVRFLHTFSAPRRTFRKFTTSYRKRNYVDNRRRHNNAQQATGQLTSVSTGAGGEFEDRDDQFEFEDPDWWTYLPSLKAIGLACLMVEEGIQSKTRQILQARNEREQVNNQTIQKVSFSVGDSSRPDGGQTSPLLSPVETSLIDHICCDERKRKQLRLLAQCIGFETCPNKNGPRGDLSSFHERRRLHILSANLLRQRMQLDSHALGLEESRNWSRLFTDADTIFVRDKRSGGDLVLTVGDARVVTQLCPNHWQGENSTIAPLTAEDRKIIHETQKNWMLSDLDVQAFSYAPLPFTADQKIEWGGAKGSHIYLLDNASSNASIPSQGFWSLVKNQIFLGLLGSSVRPRKEIEPLVDSCAEAGVRFVYFSPRNMRRTKELASQMGIDVAWNCAISLRPLKEGTDDSFRMTSNYADWDVNARLPHGVDDVRRHLKEVDNVPLLVSLYTDVTKRTAAEMVNVFQEYNDTVLSVGLSHLPGNQEIFSRADIAIGANVLAEDITFNDKDSGRWNALQEEEIAFVTRISAHSSVFNLWGSRATSHLVDIIRVGRTCLEAATSGVNFVLSGCLSFSMFIVLCPCTASTSVPTINALGSFLFTQVLLPLIGLSMVATDEAQDFMTRVPPKNDPSVKYALGADRRQYLSALLKAALPAILPQFLYLIALDNLMWDFDAPYLEEYCLNSPDAHGSILRCEALRNYSGPATESAATITLAALALCSCVTSASYVFRTESIISEPPWRRNNLWFGTLMLSIVLIAIYLKIVLERGSMAALSWYFYVLFLLSPFLCLGLCEIVKKKDQRLEKRAAMMRRLQFETR</sequence>
<organism evidence="3 4">
    <name type="scientific">Discostella pseudostelligera</name>
    <dbReference type="NCBI Taxonomy" id="259834"/>
    <lineage>
        <taxon>Eukaryota</taxon>
        <taxon>Sar</taxon>
        <taxon>Stramenopiles</taxon>
        <taxon>Ochrophyta</taxon>
        <taxon>Bacillariophyta</taxon>
        <taxon>Coscinodiscophyceae</taxon>
        <taxon>Thalassiosirophycidae</taxon>
        <taxon>Stephanodiscales</taxon>
        <taxon>Stephanodiscaceae</taxon>
        <taxon>Discostella</taxon>
    </lineage>
</organism>
<feature type="region of interest" description="Disordered" evidence="1">
    <location>
        <begin position="447"/>
        <end position="480"/>
    </location>
</feature>
<feature type="transmembrane region" description="Helical" evidence="2">
    <location>
        <begin position="1384"/>
        <end position="1404"/>
    </location>
</feature>
<accession>A0ABD3LZW1</accession>
<evidence type="ECO:0000313" key="3">
    <source>
        <dbReference type="EMBL" id="KAL3757003.1"/>
    </source>
</evidence>
<keyword evidence="4" id="KW-1185">Reference proteome</keyword>
<evidence type="ECO:0008006" key="5">
    <source>
        <dbReference type="Google" id="ProtNLM"/>
    </source>
</evidence>
<proteinExistence type="predicted"/>
<protein>
    <recommendedName>
        <fullName evidence="5">Cation-transporting P-type ATPase C-terminal domain-containing protein</fullName>
    </recommendedName>
</protein>
<gene>
    <name evidence="3" type="ORF">ACHAWU_003887</name>
</gene>
<feature type="transmembrane region" description="Helical" evidence="2">
    <location>
        <begin position="1317"/>
        <end position="1338"/>
    </location>
</feature>
<dbReference type="PANTHER" id="PTHR13219">
    <property type="entry name" value="TRANSMEMBRANE PROTEIN 94"/>
    <property type="match status" value="1"/>
</dbReference>
<dbReference type="InterPro" id="IPR023298">
    <property type="entry name" value="ATPase_P-typ_TM_dom_sf"/>
</dbReference>
<reference evidence="3 4" key="1">
    <citation type="submission" date="2024-10" db="EMBL/GenBank/DDBJ databases">
        <title>Updated reference genomes for cyclostephanoid diatoms.</title>
        <authorList>
            <person name="Roberts W.R."/>
            <person name="Alverson A.J."/>
        </authorList>
    </citation>
    <scope>NUCLEOTIDE SEQUENCE [LARGE SCALE GENOMIC DNA]</scope>
    <source>
        <strain evidence="3 4">AJA232-27</strain>
    </source>
</reference>
<feature type="transmembrane region" description="Helical" evidence="2">
    <location>
        <begin position="1354"/>
        <end position="1372"/>
    </location>
</feature>
<feature type="transmembrane region" description="Helical" evidence="2">
    <location>
        <begin position="405"/>
        <end position="427"/>
    </location>
</feature>
<comment type="caution">
    <text evidence="3">The sequence shown here is derived from an EMBL/GenBank/DDBJ whole genome shotgun (WGS) entry which is preliminary data.</text>
</comment>